<organism evidence="1 2">
    <name type="scientific">Aurantimicrobium minutum</name>
    <dbReference type="NCBI Taxonomy" id="708131"/>
    <lineage>
        <taxon>Bacteria</taxon>
        <taxon>Bacillati</taxon>
        <taxon>Actinomycetota</taxon>
        <taxon>Actinomycetes</taxon>
        <taxon>Micrococcales</taxon>
        <taxon>Microbacteriaceae</taxon>
        <taxon>Aurantimicrobium</taxon>
    </lineage>
</organism>
<accession>A0A173LXN9</accession>
<dbReference type="GO" id="GO:0004497">
    <property type="term" value="F:monooxygenase activity"/>
    <property type="evidence" value="ECO:0007669"/>
    <property type="project" value="UniProtKB-KW"/>
</dbReference>
<dbReference type="EMBL" id="AP017457">
    <property type="protein sequence ID" value="BAU99627.1"/>
    <property type="molecule type" value="Genomic_DNA"/>
</dbReference>
<evidence type="ECO:0000313" key="2">
    <source>
        <dbReference type="Proteomes" id="UP000243847"/>
    </source>
</evidence>
<dbReference type="KEGG" id="amin:AUMI_110850"/>
<dbReference type="Proteomes" id="UP000243847">
    <property type="component" value="Chromosome sequence1"/>
</dbReference>
<proteinExistence type="predicted"/>
<name>A0A173LXN9_9MICO</name>
<keyword evidence="1" id="KW-0503">Monooxygenase</keyword>
<protein>
    <submittedName>
        <fullName evidence="1">Monooxygenase</fullName>
    </submittedName>
</protein>
<sequence>MGERRMSNIWTPNTDEVRGTWIAMTHAPEAFDRWIEQIRASERQRAIDILDQETVHYGKTHSAKTACRTCDIMLAIQGEKQ</sequence>
<dbReference type="AlphaFoldDB" id="A0A173LXN9"/>
<gene>
    <name evidence="1" type="ORF">AUMI_110850</name>
</gene>
<reference evidence="1 2" key="1">
    <citation type="journal article" date="2016" name="Genome Announc.">
        <title>Complete Genome Sequence of Aurantimicrobium minutum Type Strain KNCT, a Planktonic Ultramicrobacterium Isolated from River Water.</title>
        <authorList>
            <person name="Nakai R."/>
            <person name="Fujisawa T."/>
            <person name="Nakamura Y."/>
            <person name="Nishide H."/>
            <person name="Uchiyama I."/>
            <person name="Baba T."/>
            <person name="Toyoda A."/>
            <person name="Fujiyama A."/>
            <person name="Naganuma T."/>
            <person name="Niki H."/>
        </authorList>
    </citation>
    <scope>NUCLEOTIDE SEQUENCE [LARGE SCALE GENOMIC DNA]</scope>
    <source>
        <strain evidence="1 2">KNC</strain>
    </source>
</reference>
<keyword evidence="1" id="KW-0560">Oxidoreductase</keyword>
<evidence type="ECO:0000313" key="1">
    <source>
        <dbReference type="EMBL" id="BAU99627.1"/>
    </source>
</evidence>